<accession>A0A2T7BC60</accession>
<reference evidence="1 2" key="1">
    <citation type="submission" date="2018-04" db="EMBL/GenBank/DDBJ databases">
        <title>Chitinophaga fuyangensis sp. nov., isolated from soil in a chemical factory.</title>
        <authorList>
            <person name="Chen K."/>
        </authorList>
    </citation>
    <scope>NUCLEOTIDE SEQUENCE [LARGE SCALE GENOMIC DNA]</scope>
    <source>
        <strain evidence="1 2">LY-1</strain>
    </source>
</reference>
<organism evidence="1 2">
    <name type="scientific">Chitinophaga parva</name>
    <dbReference type="NCBI Taxonomy" id="2169414"/>
    <lineage>
        <taxon>Bacteria</taxon>
        <taxon>Pseudomonadati</taxon>
        <taxon>Bacteroidota</taxon>
        <taxon>Chitinophagia</taxon>
        <taxon>Chitinophagales</taxon>
        <taxon>Chitinophagaceae</taxon>
        <taxon>Chitinophaga</taxon>
    </lineage>
</organism>
<dbReference type="InterPro" id="IPR018644">
    <property type="entry name" value="DUF2071"/>
</dbReference>
<dbReference type="RefSeq" id="WP_108688415.1">
    <property type="nucleotide sequence ID" value="NZ_QCYK01000003.1"/>
</dbReference>
<dbReference type="OrthoDB" id="1421826at2"/>
<dbReference type="Proteomes" id="UP000244450">
    <property type="component" value="Unassembled WGS sequence"/>
</dbReference>
<sequence length="236" mass="27384">MSHPLLNATVHRPYPLPGGPWIYYQEWNRVIFLHWQADAAKLSALLPPGLEPDLLEGLHWVSYVFFDMQRIRPRFAPALAPVSDFYEANVRTYVTRDGRPGVYFLSMEGSGKLAVTLARAISGLPYTYAPMQRRPGFVSLDNATARHHFDLTYQTGNILTSTPADQWLTERYCLYYEHGKRLARYDIHHQAWPLQSLEITDMHQQYGWLHELILPGTLQVRYSPGVQVLAWRRQYL</sequence>
<evidence type="ECO:0000313" key="1">
    <source>
        <dbReference type="EMBL" id="PUZ22669.1"/>
    </source>
</evidence>
<dbReference type="EMBL" id="QCYK01000003">
    <property type="protein sequence ID" value="PUZ22669.1"/>
    <property type="molecule type" value="Genomic_DNA"/>
</dbReference>
<evidence type="ECO:0008006" key="3">
    <source>
        <dbReference type="Google" id="ProtNLM"/>
    </source>
</evidence>
<gene>
    <name evidence="1" type="ORF">DCC81_19745</name>
</gene>
<protein>
    <recommendedName>
        <fullName evidence="3">DUF2071 domain-containing protein</fullName>
    </recommendedName>
</protein>
<comment type="caution">
    <text evidence="1">The sequence shown here is derived from an EMBL/GenBank/DDBJ whole genome shotgun (WGS) entry which is preliminary data.</text>
</comment>
<dbReference type="AlphaFoldDB" id="A0A2T7BC60"/>
<keyword evidence="2" id="KW-1185">Reference proteome</keyword>
<dbReference type="PANTHER" id="PTHR39186:SF1">
    <property type="entry name" value="DUF2071 DOMAIN-CONTAINING PROTEIN"/>
    <property type="match status" value="1"/>
</dbReference>
<dbReference type="InterPro" id="IPR023375">
    <property type="entry name" value="ADC_dom_sf"/>
</dbReference>
<dbReference type="SUPFAM" id="SSF160104">
    <property type="entry name" value="Acetoacetate decarboxylase-like"/>
    <property type="match status" value="1"/>
</dbReference>
<evidence type="ECO:0000313" key="2">
    <source>
        <dbReference type="Proteomes" id="UP000244450"/>
    </source>
</evidence>
<dbReference type="Pfam" id="PF09844">
    <property type="entry name" value="DUF2071"/>
    <property type="match status" value="1"/>
</dbReference>
<dbReference type="PANTHER" id="PTHR39186">
    <property type="entry name" value="DUF2071 FAMILY PROTEIN"/>
    <property type="match status" value="1"/>
</dbReference>
<dbReference type="Gene3D" id="2.40.400.10">
    <property type="entry name" value="Acetoacetate decarboxylase-like"/>
    <property type="match status" value="1"/>
</dbReference>
<proteinExistence type="predicted"/>
<name>A0A2T7BC60_9BACT</name>